<protein>
    <recommendedName>
        <fullName evidence="3">CYTH domain-containing protein</fullName>
    </recommendedName>
</protein>
<accession>A0ABX3A0Y2</accession>
<dbReference type="Proteomes" id="UP000094329">
    <property type="component" value="Unassembled WGS sequence"/>
</dbReference>
<name>A0ABX3A0Y2_9GAMM</name>
<dbReference type="RefSeq" id="WP_069314459.1">
    <property type="nucleotide sequence ID" value="NZ_MDTU01000007.1"/>
</dbReference>
<keyword evidence="2" id="KW-1185">Reference proteome</keyword>
<evidence type="ECO:0008006" key="3">
    <source>
        <dbReference type="Google" id="ProtNLM"/>
    </source>
</evidence>
<evidence type="ECO:0000313" key="1">
    <source>
        <dbReference type="EMBL" id="ODN41060.1"/>
    </source>
</evidence>
<sequence length="204" mass="23298">MPKIQFQAWINRDKKNDPGHLVMFDHERKTTIELAPNRRVQIEGSLEAQDNRTGKKYIAKSWGLELKQNPQDKNIKEQLNKNRFTHIQIAEVEISEAQLENVRKRVALSFAGGRFNLFKEARVFDPLTGRCLLSLEVLNSELSSEPLSGANASEYLNSFIENNSAYVKNSYVQKLSNQESCLFYTKTIASTENDKTQMSSPSII</sequence>
<organism evidence="1 2">
    <name type="scientific">Piscirickettsia litoralis</name>
    <dbReference type="NCBI Taxonomy" id="1891921"/>
    <lineage>
        <taxon>Bacteria</taxon>
        <taxon>Pseudomonadati</taxon>
        <taxon>Pseudomonadota</taxon>
        <taxon>Gammaproteobacteria</taxon>
        <taxon>Thiotrichales</taxon>
        <taxon>Piscirickettsiaceae</taxon>
        <taxon>Piscirickettsia</taxon>
    </lineage>
</organism>
<gene>
    <name evidence="1" type="ORF">BGC07_18100</name>
</gene>
<evidence type="ECO:0000313" key="2">
    <source>
        <dbReference type="Proteomes" id="UP000094329"/>
    </source>
</evidence>
<comment type="caution">
    <text evidence="1">The sequence shown here is derived from an EMBL/GenBank/DDBJ whole genome shotgun (WGS) entry which is preliminary data.</text>
</comment>
<dbReference type="EMBL" id="MDTU01000007">
    <property type="protein sequence ID" value="ODN41060.1"/>
    <property type="molecule type" value="Genomic_DNA"/>
</dbReference>
<proteinExistence type="predicted"/>
<reference evidence="1 2" key="1">
    <citation type="submission" date="2016-08" db="EMBL/GenBank/DDBJ databases">
        <title>Draft genome sequence of Candidatus Piscirickettsia litoralis, from seawater.</title>
        <authorList>
            <person name="Wan X."/>
            <person name="Lee A.J."/>
            <person name="Hou S."/>
            <person name="Donachie S.P."/>
        </authorList>
    </citation>
    <scope>NUCLEOTIDE SEQUENCE [LARGE SCALE GENOMIC DNA]</scope>
    <source>
        <strain evidence="1 2">Y2</strain>
    </source>
</reference>